<dbReference type="InterPro" id="IPR025517">
    <property type="entry name" value="DUF4405"/>
</dbReference>
<feature type="transmembrane region" description="Helical" evidence="1">
    <location>
        <begin position="25"/>
        <end position="44"/>
    </location>
</feature>
<reference evidence="3 4" key="1">
    <citation type="submission" date="2018-09" db="EMBL/GenBank/DDBJ databases">
        <authorList>
            <person name="Wang Z."/>
        </authorList>
    </citation>
    <scope>NUCLEOTIDE SEQUENCE [LARGE SCALE GENOMIC DNA]</scope>
    <source>
        <strain evidence="3 4">ALS 81</strain>
    </source>
</reference>
<feature type="transmembrane region" description="Helical" evidence="1">
    <location>
        <begin position="109"/>
        <end position="128"/>
    </location>
</feature>
<evidence type="ECO:0000256" key="1">
    <source>
        <dbReference type="SAM" id="Phobius"/>
    </source>
</evidence>
<evidence type="ECO:0000313" key="3">
    <source>
        <dbReference type="EMBL" id="RKF20464.1"/>
    </source>
</evidence>
<dbReference type="InterPro" id="IPR016174">
    <property type="entry name" value="Di-haem_cyt_TM"/>
</dbReference>
<gene>
    <name evidence="3" type="ORF">DBZ36_05320</name>
</gene>
<proteinExistence type="predicted"/>
<evidence type="ECO:0000313" key="4">
    <source>
        <dbReference type="Proteomes" id="UP000286482"/>
    </source>
</evidence>
<feature type="domain" description="Flavinylation-associated cytochrome" evidence="2">
    <location>
        <begin position="65"/>
        <end position="125"/>
    </location>
</feature>
<dbReference type="GO" id="GO:0022904">
    <property type="term" value="P:respiratory electron transport chain"/>
    <property type="evidence" value="ECO:0007669"/>
    <property type="project" value="InterPro"/>
</dbReference>
<keyword evidence="1" id="KW-1133">Transmembrane helix</keyword>
<comment type="caution">
    <text evidence="3">The sequence shown here is derived from an EMBL/GenBank/DDBJ whole genome shotgun (WGS) entry which is preliminary data.</text>
</comment>
<dbReference type="SUPFAM" id="SSF81342">
    <property type="entry name" value="Transmembrane di-heme cytochromes"/>
    <property type="match status" value="1"/>
</dbReference>
<feature type="transmembrane region" description="Helical" evidence="1">
    <location>
        <begin position="65"/>
        <end position="89"/>
    </location>
</feature>
<evidence type="ECO:0000259" key="2">
    <source>
        <dbReference type="Pfam" id="PF14358"/>
    </source>
</evidence>
<name>A0A420EII9_9ALTE</name>
<accession>A0A420EII9</accession>
<keyword evidence="1" id="KW-0472">Membrane</keyword>
<keyword evidence="1" id="KW-0812">Transmembrane</keyword>
<dbReference type="Proteomes" id="UP000286482">
    <property type="component" value="Unassembled WGS sequence"/>
</dbReference>
<protein>
    <submittedName>
        <fullName evidence="3">DUF4405 domain-containing protein</fullName>
    </submittedName>
</protein>
<organism evidence="3 4">
    <name type="scientific">Alginatibacterium sediminis</name>
    <dbReference type="NCBI Taxonomy" id="2164068"/>
    <lineage>
        <taxon>Bacteria</taxon>
        <taxon>Pseudomonadati</taxon>
        <taxon>Pseudomonadota</taxon>
        <taxon>Gammaproteobacteria</taxon>
        <taxon>Alteromonadales</taxon>
        <taxon>Alteromonadaceae</taxon>
        <taxon>Alginatibacterium</taxon>
    </lineage>
</organism>
<keyword evidence="4" id="KW-1185">Reference proteome</keyword>
<dbReference type="Pfam" id="PF14358">
    <property type="entry name" value="DUF4405"/>
    <property type="match status" value="1"/>
</dbReference>
<dbReference type="GO" id="GO:0016020">
    <property type="term" value="C:membrane"/>
    <property type="evidence" value="ECO:0007669"/>
    <property type="project" value="InterPro"/>
</dbReference>
<dbReference type="OrthoDB" id="5421399at2"/>
<sequence>MDAWLLIGFILVCAPNTTGIVLHEWLSLVFIVPLIIHMLLHWDWMKTLPNKFIHNFSSKSRFNAIWDVFFFVAMMMVILSGFLVSVAMFPQLGIPLEVKPFWSEIHHSIGNILLPILGIHLALHWQWIKSMTQKMMAKANQRKES</sequence>
<dbReference type="AlphaFoldDB" id="A0A420EII9"/>
<dbReference type="EMBL" id="RAQO01000004">
    <property type="protein sequence ID" value="RKF20464.1"/>
    <property type="molecule type" value="Genomic_DNA"/>
</dbReference>